<dbReference type="AlphaFoldDB" id="A0A2T0KJ10"/>
<feature type="domain" description="HTH cro/C1-type" evidence="1">
    <location>
        <begin position="20"/>
        <end position="75"/>
    </location>
</feature>
<reference evidence="2 3" key="1">
    <citation type="submission" date="2018-03" db="EMBL/GenBank/DDBJ databases">
        <title>Genomic Encyclopedia of Archaeal and Bacterial Type Strains, Phase II (KMG-II): from individual species to whole genera.</title>
        <authorList>
            <person name="Goeker M."/>
        </authorList>
    </citation>
    <scope>NUCLEOTIDE SEQUENCE [LARGE SCALE GENOMIC DNA]</scope>
    <source>
        <strain evidence="2 3">DSM 43146</strain>
    </source>
</reference>
<evidence type="ECO:0000313" key="3">
    <source>
        <dbReference type="Proteomes" id="UP000239415"/>
    </source>
</evidence>
<dbReference type="Proteomes" id="UP000239415">
    <property type="component" value="Unassembled WGS sequence"/>
</dbReference>
<evidence type="ECO:0000259" key="1">
    <source>
        <dbReference type="PROSITE" id="PS50943"/>
    </source>
</evidence>
<dbReference type="SMART" id="SM00530">
    <property type="entry name" value="HTH_XRE"/>
    <property type="match status" value="1"/>
</dbReference>
<protein>
    <submittedName>
        <fullName evidence="2">DNA-binding XRE family transcriptional regulator</fullName>
    </submittedName>
</protein>
<evidence type="ECO:0000313" key="2">
    <source>
        <dbReference type="EMBL" id="PRX23513.1"/>
    </source>
</evidence>
<dbReference type="Gene3D" id="1.10.260.40">
    <property type="entry name" value="lambda repressor-like DNA-binding domains"/>
    <property type="match status" value="1"/>
</dbReference>
<dbReference type="SUPFAM" id="SSF47413">
    <property type="entry name" value="lambda repressor-like DNA-binding domains"/>
    <property type="match status" value="1"/>
</dbReference>
<keyword evidence="2" id="KW-0238">DNA-binding</keyword>
<sequence>MTDTAPPHRQVTGDVDGQLIRKLRVEQGFTAATLARKAKPASLQHICDIERGRRKPSPVLLSRIAKALNTTSADLMRTPEAAGVNR</sequence>
<keyword evidence="3" id="KW-1185">Reference proteome</keyword>
<comment type="caution">
    <text evidence="2">The sequence shown here is derived from an EMBL/GenBank/DDBJ whole genome shotgun (WGS) entry which is preliminary data.</text>
</comment>
<proteinExistence type="predicted"/>
<dbReference type="InterPro" id="IPR001387">
    <property type="entry name" value="Cro/C1-type_HTH"/>
</dbReference>
<dbReference type="EMBL" id="PVMZ01000003">
    <property type="protein sequence ID" value="PRX23513.1"/>
    <property type="molecule type" value="Genomic_DNA"/>
</dbReference>
<gene>
    <name evidence="2" type="ORF">CLV67_103261</name>
</gene>
<dbReference type="CDD" id="cd00093">
    <property type="entry name" value="HTH_XRE"/>
    <property type="match status" value="1"/>
</dbReference>
<organism evidence="2 3">
    <name type="scientific">Actinoplanes italicus</name>
    <dbReference type="NCBI Taxonomy" id="113567"/>
    <lineage>
        <taxon>Bacteria</taxon>
        <taxon>Bacillati</taxon>
        <taxon>Actinomycetota</taxon>
        <taxon>Actinomycetes</taxon>
        <taxon>Micromonosporales</taxon>
        <taxon>Micromonosporaceae</taxon>
        <taxon>Actinoplanes</taxon>
    </lineage>
</organism>
<accession>A0A2T0KJ10</accession>
<dbReference type="OrthoDB" id="3543015at2"/>
<dbReference type="GO" id="GO:0003677">
    <property type="term" value="F:DNA binding"/>
    <property type="evidence" value="ECO:0007669"/>
    <property type="project" value="UniProtKB-KW"/>
</dbReference>
<dbReference type="InterPro" id="IPR010982">
    <property type="entry name" value="Lambda_DNA-bd_dom_sf"/>
</dbReference>
<dbReference type="RefSeq" id="WP_106316701.1">
    <property type="nucleotide sequence ID" value="NZ_BOMO01000041.1"/>
</dbReference>
<dbReference type="PROSITE" id="PS50943">
    <property type="entry name" value="HTH_CROC1"/>
    <property type="match status" value="1"/>
</dbReference>
<name>A0A2T0KJ10_9ACTN</name>
<dbReference type="Pfam" id="PF01381">
    <property type="entry name" value="HTH_3"/>
    <property type="match status" value="1"/>
</dbReference>